<reference evidence="1 2" key="1">
    <citation type="journal article" date="2021" name="Front. Genet.">
        <title>Chromosome-Level Genome Assembly Reveals Significant Gene Expansion in the Toll and IMD Signaling Pathways of Dendrolimus kikuchii.</title>
        <authorList>
            <person name="Zhou J."/>
            <person name="Wu P."/>
            <person name="Xiong Z."/>
            <person name="Liu N."/>
            <person name="Zhao N."/>
            <person name="Ji M."/>
            <person name="Qiu Y."/>
            <person name="Yang B."/>
        </authorList>
    </citation>
    <scope>NUCLEOTIDE SEQUENCE [LARGE SCALE GENOMIC DNA]</scope>
    <source>
        <strain evidence="1">Ann1</strain>
    </source>
</reference>
<proteinExistence type="predicted"/>
<organism evidence="1 2">
    <name type="scientific">Dendrolimus kikuchii</name>
    <dbReference type="NCBI Taxonomy" id="765133"/>
    <lineage>
        <taxon>Eukaryota</taxon>
        <taxon>Metazoa</taxon>
        <taxon>Ecdysozoa</taxon>
        <taxon>Arthropoda</taxon>
        <taxon>Hexapoda</taxon>
        <taxon>Insecta</taxon>
        <taxon>Pterygota</taxon>
        <taxon>Neoptera</taxon>
        <taxon>Endopterygota</taxon>
        <taxon>Lepidoptera</taxon>
        <taxon>Glossata</taxon>
        <taxon>Ditrysia</taxon>
        <taxon>Bombycoidea</taxon>
        <taxon>Lasiocampidae</taxon>
        <taxon>Dendrolimus</taxon>
    </lineage>
</organism>
<evidence type="ECO:0000313" key="2">
    <source>
        <dbReference type="Proteomes" id="UP000824533"/>
    </source>
</evidence>
<comment type="caution">
    <text evidence="1">The sequence shown here is derived from an EMBL/GenBank/DDBJ whole genome shotgun (WGS) entry which is preliminary data.</text>
</comment>
<evidence type="ECO:0000313" key="1">
    <source>
        <dbReference type="EMBL" id="KAJ0171286.1"/>
    </source>
</evidence>
<name>A0ACC1CI90_9NEOP</name>
<dbReference type="EMBL" id="CM034410">
    <property type="protein sequence ID" value="KAJ0171286.1"/>
    <property type="molecule type" value="Genomic_DNA"/>
</dbReference>
<gene>
    <name evidence="1" type="ORF">K1T71_012836</name>
</gene>
<keyword evidence="2" id="KW-1185">Reference proteome</keyword>
<sequence length="117" mass="13367">MKLLTIALFCLFTLAYGQSHDLLLGQPTYGDVVIYKYNEYKYGFPLIVRTSYIEYPEYGTTNFAYIKAIYVKDNDKDGSGGYPMIAAGGVGQRFVKIKLKSQRSYGFNFTITIYGRY</sequence>
<dbReference type="Proteomes" id="UP000824533">
    <property type="component" value="Linkage Group LG24"/>
</dbReference>
<protein>
    <submittedName>
        <fullName evidence="1">Uncharacterized protein</fullName>
    </submittedName>
</protein>
<accession>A0ACC1CI90</accession>